<evidence type="ECO:0000313" key="1">
    <source>
        <dbReference type="EMBL" id="KAG2195506.1"/>
    </source>
</evidence>
<keyword evidence="2" id="KW-1185">Reference proteome</keyword>
<reference evidence="1" key="1">
    <citation type="submission" date="2020-12" db="EMBL/GenBank/DDBJ databases">
        <title>Metabolic potential, ecology and presence of endohyphal bacteria is reflected in genomic diversity of Mucoromycotina.</title>
        <authorList>
            <person name="Muszewska A."/>
            <person name="Okrasinska A."/>
            <person name="Steczkiewicz K."/>
            <person name="Drgas O."/>
            <person name="Orlowska M."/>
            <person name="Perlinska-Lenart U."/>
            <person name="Aleksandrzak-Piekarczyk T."/>
            <person name="Szatraj K."/>
            <person name="Zielenkiewicz U."/>
            <person name="Pilsyk S."/>
            <person name="Malc E."/>
            <person name="Mieczkowski P."/>
            <person name="Kruszewska J.S."/>
            <person name="Biernat P."/>
            <person name="Pawlowska J."/>
        </authorList>
    </citation>
    <scope>NUCLEOTIDE SEQUENCE</scope>
    <source>
        <strain evidence="1">CBS 226.32</strain>
    </source>
</reference>
<dbReference type="Proteomes" id="UP000650833">
    <property type="component" value="Unassembled WGS sequence"/>
</dbReference>
<gene>
    <name evidence="1" type="ORF">INT46_002701</name>
</gene>
<sequence>MANYRPISVCKLALLLAPGRFIADNAMRCQVVMKGAERKMLLVQQQRIPMHENSKVIGLSLDQEKAYDHVELLYLHSSLTNY</sequence>
<organism evidence="1 2">
    <name type="scientific">Mucor plumbeus</name>
    <dbReference type="NCBI Taxonomy" id="97098"/>
    <lineage>
        <taxon>Eukaryota</taxon>
        <taxon>Fungi</taxon>
        <taxon>Fungi incertae sedis</taxon>
        <taxon>Mucoromycota</taxon>
        <taxon>Mucoromycotina</taxon>
        <taxon>Mucoromycetes</taxon>
        <taxon>Mucorales</taxon>
        <taxon>Mucorineae</taxon>
        <taxon>Mucoraceae</taxon>
        <taxon>Mucor</taxon>
    </lineage>
</organism>
<dbReference type="OrthoDB" id="2272737at2759"/>
<dbReference type="EMBL" id="JAEPRC010000523">
    <property type="protein sequence ID" value="KAG2195506.1"/>
    <property type="molecule type" value="Genomic_DNA"/>
</dbReference>
<accession>A0A8H7QN09</accession>
<protein>
    <submittedName>
        <fullName evidence="1">Uncharacterized protein</fullName>
    </submittedName>
</protein>
<dbReference type="AlphaFoldDB" id="A0A8H7QN09"/>
<evidence type="ECO:0000313" key="2">
    <source>
        <dbReference type="Proteomes" id="UP000650833"/>
    </source>
</evidence>
<comment type="caution">
    <text evidence="1">The sequence shown here is derived from an EMBL/GenBank/DDBJ whole genome shotgun (WGS) entry which is preliminary data.</text>
</comment>
<name>A0A8H7QN09_9FUNG</name>
<proteinExistence type="predicted"/>